<reference evidence="2 3" key="1">
    <citation type="submission" date="2019-07" db="EMBL/GenBank/DDBJ databases">
        <title>De Novo Assembly of kiwifruit Actinidia rufa.</title>
        <authorList>
            <person name="Sugita-Konishi S."/>
            <person name="Sato K."/>
            <person name="Mori E."/>
            <person name="Abe Y."/>
            <person name="Kisaki G."/>
            <person name="Hamano K."/>
            <person name="Suezawa K."/>
            <person name="Otani M."/>
            <person name="Fukuda T."/>
            <person name="Manabe T."/>
            <person name="Gomi K."/>
            <person name="Tabuchi M."/>
            <person name="Akimitsu K."/>
            <person name="Kataoka I."/>
        </authorList>
    </citation>
    <scope>NUCLEOTIDE SEQUENCE [LARGE SCALE GENOMIC DNA]</scope>
    <source>
        <strain evidence="3">cv. Fuchu</strain>
    </source>
</reference>
<comment type="caution">
    <text evidence="2">The sequence shown here is derived from an EMBL/GenBank/DDBJ whole genome shotgun (WGS) entry which is preliminary data.</text>
</comment>
<evidence type="ECO:0000313" key="3">
    <source>
        <dbReference type="Proteomes" id="UP000585474"/>
    </source>
</evidence>
<name>A0A7J0F1Z9_9ERIC</name>
<accession>A0A7J0F1Z9</accession>
<dbReference type="EMBL" id="BJWL01000008">
    <property type="protein sequence ID" value="GFY92712.1"/>
    <property type="molecule type" value="Genomic_DNA"/>
</dbReference>
<feature type="compositionally biased region" description="Basic and acidic residues" evidence="1">
    <location>
        <begin position="67"/>
        <end position="76"/>
    </location>
</feature>
<sequence length="133" mass="14936">MTHSDDEDDRRSDERRGSLSEVRRATAKPIEGLARPVRRSQSSDKAYWRSNERRGSLSESNRPLTGPDRRSGEAKRSLSSPNLTLTGPDQELQVCDNFLGTWIDVGGGQVRPRKAIKLKSNLDKSKSRTSNVR</sequence>
<feature type="compositionally biased region" description="Basic and acidic residues" evidence="1">
    <location>
        <begin position="46"/>
        <end position="56"/>
    </location>
</feature>
<dbReference type="AlphaFoldDB" id="A0A7J0F1Z9"/>
<feature type="region of interest" description="Disordered" evidence="1">
    <location>
        <begin position="1"/>
        <end position="90"/>
    </location>
</feature>
<feature type="compositionally biased region" description="Basic and acidic residues" evidence="1">
    <location>
        <begin position="9"/>
        <end position="24"/>
    </location>
</feature>
<organism evidence="2 3">
    <name type="scientific">Actinidia rufa</name>
    <dbReference type="NCBI Taxonomy" id="165716"/>
    <lineage>
        <taxon>Eukaryota</taxon>
        <taxon>Viridiplantae</taxon>
        <taxon>Streptophyta</taxon>
        <taxon>Embryophyta</taxon>
        <taxon>Tracheophyta</taxon>
        <taxon>Spermatophyta</taxon>
        <taxon>Magnoliopsida</taxon>
        <taxon>eudicotyledons</taxon>
        <taxon>Gunneridae</taxon>
        <taxon>Pentapetalae</taxon>
        <taxon>asterids</taxon>
        <taxon>Ericales</taxon>
        <taxon>Actinidiaceae</taxon>
        <taxon>Actinidia</taxon>
    </lineage>
</organism>
<keyword evidence="3" id="KW-1185">Reference proteome</keyword>
<gene>
    <name evidence="2" type="ORF">Acr_08g0011080</name>
</gene>
<evidence type="ECO:0000256" key="1">
    <source>
        <dbReference type="SAM" id="MobiDB-lite"/>
    </source>
</evidence>
<evidence type="ECO:0000313" key="2">
    <source>
        <dbReference type="EMBL" id="GFY92712.1"/>
    </source>
</evidence>
<proteinExistence type="predicted"/>
<feature type="compositionally biased region" description="Polar residues" evidence="1">
    <location>
        <begin position="77"/>
        <end position="87"/>
    </location>
</feature>
<protein>
    <submittedName>
        <fullName evidence="2">Uncharacterized protein</fullName>
    </submittedName>
</protein>
<dbReference type="Proteomes" id="UP000585474">
    <property type="component" value="Unassembled WGS sequence"/>
</dbReference>